<proteinExistence type="predicted"/>
<dbReference type="InterPro" id="IPR036465">
    <property type="entry name" value="vWFA_dom_sf"/>
</dbReference>
<evidence type="ECO:0000256" key="1">
    <source>
        <dbReference type="SAM" id="MobiDB-lite"/>
    </source>
</evidence>
<evidence type="ECO:0000256" key="2">
    <source>
        <dbReference type="SAM" id="Phobius"/>
    </source>
</evidence>
<gene>
    <name evidence="4" type="ORF">I6L55_03005</name>
</gene>
<evidence type="ECO:0000313" key="5">
    <source>
        <dbReference type="Proteomes" id="UP000683520"/>
    </source>
</evidence>
<feature type="signal peptide" evidence="3">
    <location>
        <begin position="1"/>
        <end position="42"/>
    </location>
</feature>
<organism evidence="4 5">
    <name type="scientific">Corynebacterium coyleae</name>
    <dbReference type="NCBI Taxonomy" id="53374"/>
    <lineage>
        <taxon>Bacteria</taxon>
        <taxon>Bacillati</taxon>
        <taxon>Actinomycetota</taxon>
        <taxon>Actinomycetes</taxon>
        <taxon>Mycobacteriales</taxon>
        <taxon>Corynebacteriaceae</taxon>
        <taxon>Corynebacterium</taxon>
    </lineage>
</organism>
<accession>A0ABX8KW88</accession>
<dbReference type="Gene3D" id="3.40.50.410">
    <property type="entry name" value="von Willebrand factor, type A domain"/>
    <property type="match status" value="1"/>
</dbReference>
<dbReference type="NCBIfam" id="TIGR01167">
    <property type="entry name" value="LPXTG_anchor"/>
    <property type="match status" value="1"/>
</dbReference>
<keyword evidence="2" id="KW-0472">Membrane</keyword>
<keyword evidence="5" id="KW-1185">Reference proteome</keyword>
<feature type="compositionally biased region" description="Low complexity" evidence="1">
    <location>
        <begin position="49"/>
        <end position="79"/>
    </location>
</feature>
<feature type="transmembrane region" description="Helical" evidence="2">
    <location>
        <begin position="1178"/>
        <end position="1198"/>
    </location>
</feature>
<feature type="chain" id="PRO_5047546162" evidence="3">
    <location>
        <begin position="43"/>
        <end position="1204"/>
    </location>
</feature>
<name>A0ABX8KW88_9CORY</name>
<feature type="compositionally biased region" description="Acidic residues" evidence="1">
    <location>
        <begin position="401"/>
        <end position="410"/>
    </location>
</feature>
<dbReference type="InterPro" id="IPR013783">
    <property type="entry name" value="Ig-like_fold"/>
</dbReference>
<keyword evidence="2" id="KW-0812">Transmembrane</keyword>
<protein>
    <submittedName>
        <fullName evidence="4">LPXTG cell wall anchor domain-containing protein</fullName>
    </submittedName>
</protein>
<dbReference type="RefSeq" id="WP_092100688.1">
    <property type="nucleotide sequence ID" value="NZ_CP047198.1"/>
</dbReference>
<sequence>MRNIMKPAATASSRTRRSVRGVAAVVASLALAAGLGSYPVDAQEPVASTTTSTAAGTTVPETKESTTASTASSASSSTTKPVVVEPNSVTVERSGNIDHITIRDTDDNPWDSGRKASDEYIWGVKRTGEGDITRIVSVTADGKELDSQYFGYVNGEGFDVIGIDEDAFWSIPPMKLEIEVETTKAGNYTIAEPEEVPTARELSETGYGRTDQAAATVRPEGVGMARAAAETVWSEEVQLNSEIVGTEKQRFNNIGTDPYFEVRPTGQLENQVGPDIRITRIVVRNTEENSRKADDEAVVLKNDGVDGEHYFKSPTQVRDSRNRIKGFEAVFFNPETGDSPVPEEWIIHSGQDSLKIGVDGVDGWDRNLDTLRSRYVVEVYGSFRIPTEPTPPETSPTETSPTEDETPSIDDETKRFVMEGQGGIRLSPAKTTGENPYESTTTVDGKSTFSKAVVRISAPNSIFAIEGYTFNLDKTEPGTSFERVVKSISGDYVEYEVYPVQNGKRVDSVEVPSGAKFTMTSKFSDDPQSVDVVATIHGTSLTEKPVPDLPPTNPDGSDWMNDQIPNPEMVKKCGLKIAIVADLSLSLQNAVGNVDGFEGSRDAATAMVNALKDAPGTQVGIYNFATKAGTKGTTGKKPVDVAVNGEVNPKITSAINEWKKENAGNATNWEAGLKQVQGSGYDIVYFITDGMPTYDNDGWQNYDRDPNKALLPNAGAFVQATSLNRAILAANELKREGTRIVPVMVDLTLGNNNTVTQDYILKDLLSTRAYEKGGRNGDYLIDLEGEYAAYEGWESAAYAKGNGTNSWDLIVNAETAINTKKGSDGLMDIVNTKRKKVTDQEHLWTYGTRTVKEMGEDISGTGSTVHINEYSQLAGQLEKIANEINQLCKGRIIVQKQIVDANGKVLTDGAKDWEFSVMANSSIIDAGNNDLVYADSKKTAKEEGADKPQASWNLVTDKPATATITEYQQDGYKLYQRGEKNDKKNAVCTQYLNGEESSLEVQNAGATGFRVPVNTSGDDVATVFCVVANTKTDQPKFGLQVKKVDLDNRSNTLSDAKFEVREVAAAEGKDPQTWNLEPGTERGTYTLDAVLEPGKEYDLVEVKAPTQDDGVVYSLLTAPVRFRGTVQDQGVAVEYESDGKWVSDISTQGVWSVVSDKQTAYLEVANVRQGDLPKTGGAGLQLPILLGGALIAAGALVGRRRVAA</sequence>
<dbReference type="EMBL" id="CP077302">
    <property type="protein sequence ID" value="QXB19069.1"/>
    <property type="molecule type" value="Genomic_DNA"/>
</dbReference>
<dbReference type="SUPFAM" id="SSF53300">
    <property type="entry name" value="vWA-like"/>
    <property type="match status" value="1"/>
</dbReference>
<keyword evidence="3" id="KW-0732">Signal</keyword>
<dbReference type="Gene3D" id="2.60.40.10">
    <property type="entry name" value="Immunoglobulins"/>
    <property type="match status" value="1"/>
</dbReference>
<feature type="region of interest" description="Disordered" evidence="1">
    <location>
        <begin position="49"/>
        <end position="85"/>
    </location>
</feature>
<dbReference type="CDD" id="cd00198">
    <property type="entry name" value="vWFA"/>
    <property type="match status" value="1"/>
</dbReference>
<evidence type="ECO:0000256" key="3">
    <source>
        <dbReference type="SAM" id="SignalP"/>
    </source>
</evidence>
<dbReference type="GeneID" id="92749146"/>
<dbReference type="Proteomes" id="UP000683520">
    <property type="component" value="Chromosome"/>
</dbReference>
<reference evidence="4 5" key="1">
    <citation type="submission" date="2021-06" db="EMBL/GenBank/DDBJ databases">
        <title>FDA dAtabase for Regulatory Grade micrObial Sequences (FDA-ARGOS): Supporting development and validation of Infectious Disease Dx tests.</title>
        <authorList>
            <person name="Sproer C."/>
            <person name="Gronow S."/>
            <person name="Severitt S."/>
            <person name="Schroder I."/>
            <person name="Tallon L."/>
            <person name="Sadzewicz L."/>
            <person name="Zhao X."/>
            <person name="Boylan J."/>
            <person name="Ott S."/>
            <person name="Bowen H."/>
            <person name="Vavikolanu K."/>
            <person name="Mehta A."/>
            <person name="Aluvathingal J."/>
            <person name="Nadendla S."/>
            <person name="Lowell S."/>
            <person name="Myers T."/>
            <person name="Yan Y."/>
        </authorList>
    </citation>
    <scope>NUCLEOTIDE SEQUENCE [LARGE SCALE GENOMIC DNA]</scope>
    <source>
        <strain evidence="4 5">FDAARGOS 1425</strain>
    </source>
</reference>
<evidence type="ECO:0000313" key="4">
    <source>
        <dbReference type="EMBL" id="QXB19069.1"/>
    </source>
</evidence>
<keyword evidence="2" id="KW-1133">Transmembrane helix</keyword>
<feature type="region of interest" description="Disordered" evidence="1">
    <location>
        <begin position="384"/>
        <end position="411"/>
    </location>
</feature>